<dbReference type="InterPro" id="IPR027417">
    <property type="entry name" value="P-loop_NTPase"/>
</dbReference>
<sequence>MKLVMVFGPSGIGKETIACNLAAKKDWHVFPQHLAFDIASAVVGFGNNGFEKYQRDVCLQAIKTLHARNTKGVVVTFCYVTKASDFFIEGLLSLLHELDISAEFVRIKCDLDQHIQRVTSTGRKNTNKIQTKEHLLDYLKRFDFGESIPGTSSISLDTTQMSAEESASAIASKLRI</sequence>
<organism evidence="1 2">
    <name type="scientific">Pseudoalteromonas rubra</name>
    <dbReference type="NCBI Taxonomy" id="43658"/>
    <lineage>
        <taxon>Bacteria</taxon>
        <taxon>Pseudomonadati</taxon>
        <taxon>Pseudomonadota</taxon>
        <taxon>Gammaproteobacteria</taxon>
        <taxon>Alteromonadales</taxon>
        <taxon>Pseudoalteromonadaceae</taxon>
        <taxon>Pseudoalteromonas</taxon>
    </lineage>
</organism>
<dbReference type="AlphaFoldDB" id="A0A5S3WPV9"/>
<dbReference type="Proteomes" id="UP000310249">
    <property type="component" value="Unassembled WGS sequence"/>
</dbReference>
<gene>
    <name evidence="1" type="ORF">CWB99_06680</name>
</gene>
<reference evidence="1 2" key="1">
    <citation type="submission" date="2018-01" db="EMBL/GenBank/DDBJ databases">
        <authorList>
            <person name="Paulsen S."/>
            <person name="Gram L.K."/>
        </authorList>
    </citation>
    <scope>NUCLEOTIDE SEQUENCE [LARGE SCALE GENOMIC DNA]</scope>
    <source>
        <strain evidence="1 2">S2676</strain>
    </source>
</reference>
<protein>
    <recommendedName>
        <fullName evidence="3">Shikimate kinase</fullName>
    </recommendedName>
</protein>
<proteinExistence type="predicted"/>
<evidence type="ECO:0000313" key="1">
    <source>
        <dbReference type="EMBL" id="TMP30420.1"/>
    </source>
</evidence>
<dbReference type="OrthoDB" id="193997at2"/>
<comment type="caution">
    <text evidence="1">The sequence shown here is derived from an EMBL/GenBank/DDBJ whole genome shotgun (WGS) entry which is preliminary data.</text>
</comment>
<dbReference type="SUPFAM" id="SSF52540">
    <property type="entry name" value="P-loop containing nucleoside triphosphate hydrolases"/>
    <property type="match status" value="1"/>
</dbReference>
<reference evidence="2" key="2">
    <citation type="submission" date="2019-06" db="EMBL/GenBank/DDBJ databases">
        <title>Co-occurence of chitin degradation, pigmentation and bioactivity in marine Pseudoalteromonas.</title>
        <authorList>
            <person name="Sonnenschein E.C."/>
            <person name="Bech P.K."/>
        </authorList>
    </citation>
    <scope>NUCLEOTIDE SEQUENCE [LARGE SCALE GENOMIC DNA]</scope>
    <source>
        <strain evidence="2">S2676</strain>
    </source>
</reference>
<dbReference type="Gene3D" id="3.40.50.300">
    <property type="entry name" value="P-loop containing nucleotide triphosphate hydrolases"/>
    <property type="match status" value="1"/>
</dbReference>
<dbReference type="EMBL" id="PNCI01000013">
    <property type="protein sequence ID" value="TMP30420.1"/>
    <property type="molecule type" value="Genomic_DNA"/>
</dbReference>
<evidence type="ECO:0000313" key="2">
    <source>
        <dbReference type="Proteomes" id="UP000310249"/>
    </source>
</evidence>
<dbReference type="RefSeq" id="WP_138550332.1">
    <property type="nucleotide sequence ID" value="NZ_PNCH01000011.1"/>
</dbReference>
<name>A0A5S3WPV9_9GAMM</name>
<evidence type="ECO:0008006" key="3">
    <source>
        <dbReference type="Google" id="ProtNLM"/>
    </source>
</evidence>
<accession>A0A5S3WPV9</accession>